<keyword evidence="3" id="KW-0326">Glycosidase</keyword>
<dbReference type="Gene3D" id="3.20.20.80">
    <property type="entry name" value="Glycosidases"/>
    <property type="match status" value="2"/>
</dbReference>
<reference evidence="6 7" key="1">
    <citation type="submission" date="2018-10" db="EMBL/GenBank/DDBJ databases">
        <title>Draft genome of Mycobacterium hodleri strain B.</title>
        <authorList>
            <person name="Amande T.J."/>
            <person name="Mcgenity T.J."/>
        </authorList>
    </citation>
    <scope>NUCLEOTIDE SEQUENCE [LARGE SCALE GENOMIC DNA]</scope>
    <source>
        <strain evidence="6 7">B</strain>
    </source>
</reference>
<dbReference type="GO" id="GO:0008422">
    <property type="term" value="F:beta-glucosidase activity"/>
    <property type="evidence" value="ECO:0007669"/>
    <property type="project" value="UniProtKB-EC"/>
</dbReference>
<feature type="active site" description="Nucleophile" evidence="4">
    <location>
        <position position="307"/>
    </location>
</feature>
<protein>
    <submittedName>
        <fullName evidence="6">Family 1 glycosylhydrolase</fullName>
    </submittedName>
</protein>
<dbReference type="GO" id="GO:0005829">
    <property type="term" value="C:cytosol"/>
    <property type="evidence" value="ECO:0007669"/>
    <property type="project" value="TreeGrafter"/>
</dbReference>
<dbReference type="PROSITE" id="PS00572">
    <property type="entry name" value="GLYCOSYL_HYDROL_F1_1"/>
    <property type="match status" value="1"/>
</dbReference>
<keyword evidence="2 6" id="KW-0378">Hydrolase</keyword>
<evidence type="ECO:0000256" key="3">
    <source>
        <dbReference type="ARBA" id="ARBA00023295"/>
    </source>
</evidence>
<dbReference type="EMBL" id="VIFX01000039">
    <property type="protein sequence ID" value="TQR83757.1"/>
    <property type="molecule type" value="Genomic_DNA"/>
</dbReference>
<dbReference type="InterPro" id="IPR018120">
    <property type="entry name" value="Glyco_hydro_1_AS"/>
</dbReference>
<comment type="similarity">
    <text evidence="1 5">Belongs to the glycosyl hydrolase 1 family.</text>
</comment>
<accession>A0A544VUU9</accession>
<dbReference type="PRINTS" id="PR00131">
    <property type="entry name" value="GLHYDRLASE1"/>
</dbReference>
<dbReference type="InterPro" id="IPR017853">
    <property type="entry name" value="GH"/>
</dbReference>
<dbReference type="AlphaFoldDB" id="A0A544VUU9"/>
<name>A0A544VUU9_9MYCO</name>
<evidence type="ECO:0000313" key="6">
    <source>
        <dbReference type="EMBL" id="TQR83757.1"/>
    </source>
</evidence>
<evidence type="ECO:0000256" key="4">
    <source>
        <dbReference type="PROSITE-ProRule" id="PRU10055"/>
    </source>
</evidence>
<dbReference type="Pfam" id="PF00232">
    <property type="entry name" value="Glyco_hydro_1"/>
    <property type="match status" value="2"/>
</dbReference>
<dbReference type="Proteomes" id="UP000315759">
    <property type="component" value="Unassembled WGS sequence"/>
</dbReference>
<dbReference type="RefSeq" id="WP_142554709.1">
    <property type="nucleotide sequence ID" value="NZ_VIFX01000039.1"/>
</dbReference>
<comment type="caution">
    <text evidence="6">The sequence shown here is derived from an EMBL/GenBank/DDBJ whole genome shotgun (WGS) entry which is preliminary data.</text>
</comment>
<evidence type="ECO:0000256" key="2">
    <source>
        <dbReference type="ARBA" id="ARBA00022801"/>
    </source>
</evidence>
<evidence type="ECO:0000256" key="5">
    <source>
        <dbReference type="RuleBase" id="RU003690"/>
    </source>
</evidence>
<dbReference type="PANTHER" id="PTHR10353">
    <property type="entry name" value="GLYCOSYL HYDROLASE"/>
    <property type="match status" value="1"/>
</dbReference>
<dbReference type="PANTHER" id="PTHR10353:SF209">
    <property type="entry name" value="GALACTOLIPID GALACTOSYLTRANSFERASE SFR2, CHLOROPLASTIC"/>
    <property type="match status" value="1"/>
</dbReference>
<dbReference type="GO" id="GO:0016052">
    <property type="term" value="P:carbohydrate catabolic process"/>
    <property type="evidence" value="ECO:0007669"/>
    <property type="project" value="TreeGrafter"/>
</dbReference>
<evidence type="ECO:0000256" key="1">
    <source>
        <dbReference type="ARBA" id="ARBA00010838"/>
    </source>
</evidence>
<sequence length="392" mass="43472">MSGDFLWGVATGAHQTEGNNTSSDWWRFEHAPGAPVGEPSGDAVDGFHRWPEDMDLAAGAGFTDYRFGVEWSRVEPEDGFISRAAVDHYRRMVEGVLSRGLRPFVTLHHFTLPNWFGRGGGWLRADAKQRFLRYVDAIAPVLDAGVAHVGTVNEPNIVAMFAADTGRGMSALRRGLPLPDPQVTETLVEVHHAARARLKARNPKVAVGWGVSVQDCQAEPGAEHLLADYTRPRDEVFLHAASDDDWVGVQTYTRIRVGRGPEGRPVEVTDPAARRTMNGWEFYPEALGGALRRVAPLVGDVPIIVTENGIATEDDDERVEYTSRALQSMRAAMDDGIRVHGYLHWSMLDNYEWGTYATTFGLVAVDRATFTRTPRPSLEWLGRQVPSQRTRS</sequence>
<proteinExistence type="inferred from homology"/>
<organism evidence="6 7">
    <name type="scientific">Mycolicibacterium hodleri</name>
    <dbReference type="NCBI Taxonomy" id="49897"/>
    <lineage>
        <taxon>Bacteria</taxon>
        <taxon>Bacillati</taxon>
        <taxon>Actinomycetota</taxon>
        <taxon>Actinomycetes</taxon>
        <taxon>Mycobacteriales</taxon>
        <taxon>Mycobacteriaceae</taxon>
        <taxon>Mycolicibacterium</taxon>
    </lineage>
</organism>
<keyword evidence="7" id="KW-1185">Reference proteome</keyword>
<gene>
    <name evidence="6" type="ORF">D8S82_25130</name>
</gene>
<dbReference type="InterPro" id="IPR001360">
    <property type="entry name" value="Glyco_hydro_1"/>
</dbReference>
<evidence type="ECO:0000313" key="7">
    <source>
        <dbReference type="Proteomes" id="UP000315759"/>
    </source>
</evidence>
<dbReference type="SUPFAM" id="SSF51445">
    <property type="entry name" value="(Trans)glycosidases"/>
    <property type="match status" value="1"/>
</dbReference>